<evidence type="ECO:0000313" key="7">
    <source>
        <dbReference type="EMBL" id="OGC93153.1"/>
    </source>
</evidence>
<dbReference type="CDD" id="cd02440">
    <property type="entry name" value="AdoMet_MTases"/>
    <property type="match status" value="1"/>
</dbReference>
<dbReference type="GO" id="GO:0001510">
    <property type="term" value="P:RNA methylation"/>
    <property type="evidence" value="ECO:0007669"/>
    <property type="project" value="InterPro"/>
</dbReference>
<dbReference type="Pfam" id="PF01189">
    <property type="entry name" value="Methyltr_RsmB-F"/>
    <property type="match status" value="1"/>
</dbReference>
<evidence type="ECO:0000313" key="8">
    <source>
        <dbReference type="Proteomes" id="UP000178176"/>
    </source>
</evidence>
<proteinExistence type="inferred from homology"/>
<evidence type="ECO:0000256" key="4">
    <source>
        <dbReference type="ARBA" id="ARBA00022884"/>
    </source>
</evidence>
<keyword evidence="2 5" id="KW-0808">Transferase</keyword>
<gene>
    <name evidence="7" type="ORF">A2876_01240</name>
</gene>
<name>A0A1F4YIS8_9BACT</name>
<dbReference type="PANTHER" id="PTHR22807:SF30">
    <property type="entry name" value="28S RRNA (CYTOSINE(4447)-C(5))-METHYLTRANSFERASE-RELATED"/>
    <property type="match status" value="1"/>
</dbReference>
<dbReference type="EMBL" id="MEXH01000002">
    <property type="protein sequence ID" value="OGC93153.1"/>
    <property type="molecule type" value="Genomic_DNA"/>
</dbReference>
<evidence type="ECO:0000256" key="5">
    <source>
        <dbReference type="PROSITE-ProRule" id="PRU01023"/>
    </source>
</evidence>
<feature type="binding site" evidence="5">
    <location>
        <position position="139"/>
    </location>
    <ligand>
        <name>S-adenosyl-L-methionine</name>
        <dbReference type="ChEBI" id="CHEBI:59789"/>
    </ligand>
</feature>
<feature type="binding site" evidence="5">
    <location>
        <begin position="114"/>
        <end position="120"/>
    </location>
    <ligand>
        <name>S-adenosyl-L-methionine</name>
        <dbReference type="ChEBI" id="CHEBI:59789"/>
    </ligand>
</feature>
<dbReference type="GO" id="GO:0003723">
    <property type="term" value="F:RNA binding"/>
    <property type="evidence" value="ECO:0007669"/>
    <property type="project" value="UniProtKB-UniRule"/>
</dbReference>
<comment type="caution">
    <text evidence="7">The sequence shown here is derived from an EMBL/GenBank/DDBJ whole genome shotgun (WGS) entry which is preliminary data.</text>
</comment>
<sequence length="291" mass="32440">MKSTLARGKAAFLEYYSRLHLVPDLESYLTAKNPPVLLVSPLHESETKKEFASHHLSWHPLDWFPHTISWPPEVKIGTPLPGFQPGWLYSLNPSSLLPVLAVNPQPGDTILDACAAPGGKTLAAINLLWPKIPHLISADASLPRFKRLRTTLKLFGFPQIVTLHSPVQALPYKLAEQFDKILLDAPCSSEKHVFNSKRHLKIWSPNRIATLSHLQNLLITTLLPLLKPDGQLIYSTCALSPAENEDIVAASLAKHPELTLTKPPQRYTDPHSQFDPMFIATFEKSKSLPES</sequence>
<dbReference type="PANTHER" id="PTHR22807">
    <property type="entry name" value="NOP2 YEAST -RELATED NOL1/NOP2/FMU SUN DOMAIN-CONTAINING"/>
    <property type="match status" value="1"/>
</dbReference>
<keyword evidence="1 5" id="KW-0489">Methyltransferase</keyword>
<keyword evidence="3 5" id="KW-0949">S-adenosyl-L-methionine</keyword>
<feature type="domain" description="SAM-dependent MTase RsmB/NOP-type" evidence="6">
    <location>
        <begin position="23"/>
        <end position="291"/>
    </location>
</feature>
<protein>
    <recommendedName>
        <fullName evidence="6">SAM-dependent MTase RsmB/NOP-type domain-containing protein</fullName>
    </recommendedName>
</protein>
<comment type="caution">
    <text evidence="5">Lacks conserved residue(s) required for the propagation of feature annotation.</text>
</comment>
<feature type="binding site" evidence="5">
    <location>
        <position position="184"/>
    </location>
    <ligand>
        <name>S-adenosyl-L-methionine</name>
        <dbReference type="ChEBI" id="CHEBI:59789"/>
    </ligand>
</feature>
<keyword evidence="4 5" id="KW-0694">RNA-binding</keyword>
<dbReference type="Gene3D" id="3.40.50.150">
    <property type="entry name" value="Vaccinia Virus protein VP39"/>
    <property type="match status" value="1"/>
</dbReference>
<organism evidence="7 8">
    <name type="scientific">Candidatus Amesbacteria bacterium RIFCSPHIGHO2_01_FULL_48_32b</name>
    <dbReference type="NCBI Taxonomy" id="1797253"/>
    <lineage>
        <taxon>Bacteria</taxon>
        <taxon>Candidatus Amesiibacteriota</taxon>
    </lineage>
</organism>
<dbReference type="SUPFAM" id="SSF53335">
    <property type="entry name" value="S-adenosyl-L-methionine-dependent methyltransferases"/>
    <property type="match status" value="1"/>
</dbReference>
<dbReference type="InterPro" id="IPR001678">
    <property type="entry name" value="MeTrfase_RsmB-F_NOP2_dom"/>
</dbReference>
<dbReference type="PROSITE" id="PS51686">
    <property type="entry name" value="SAM_MT_RSMB_NOP"/>
    <property type="match status" value="1"/>
</dbReference>
<evidence type="ECO:0000256" key="3">
    <source>
        <dbReference type="ARBA" id="ARBA00022691"/>
    </source>
</evidence>
<evidence type="ECO:0000256" key="2">
    <source>
        <dbReference type="ARBA" id="ARBA00022679"/>
    </source>
</evidence>
<reference evidence="7 8" key="1">
    <citation type="journal article" date="2016" name="Nat. Commun.">
        <title>Thousands of microbial genomes shed light on interconnected biogeochemical processes in an aquifer system.</title>
        <authorList>
            <person name="Anantharaman K."/>
            <person name="Brown C.T."/>
            <person name="Hug L.A."/>
            <person name="Sharon I."/>
            <person name="Castelle C.J."/>
            <person name="Probst A.J."/>
            <person name="Thomas B.C."/>
            <person name="Singh A."/>
            <person name="Wilkins M.J."/>
            <person name="Karaoz U."/>
            <person name="Brodie E.L."/>
            <person name="Williams K.H."/>
            <person name="Hubbard S.S."/>
            <person name="Banfield J.F."/>
        </authorList>
    </citation>
    <scope>NUCLEOTIDE SEQUENCE [LARGE SCALE GENOMIC DNA]</scope>
</reference>
<comment type="similarity">
    <text evidence="5">Belongs to the class I-like SAM-binding methyltransferase superfamily. RsmB/NOP family.</text>
</comment>
<dbReference type="InterPro" id="IPR029063">
    <property type="entry name" value="SAM-dependent_MTases_sf"/>
</dbReference>
<dbReference type="Proteomes" id="UP000178176">
    <property type="component" value="Unassembled WGS sequence"/>
</dbReference>
<dbReference type="AlphaFoldDB" id="A0A1F4YIS8"/>
<dbReference type="InterPro" id="IPR049560">
    <property type="entry name" value="MeTrfase_RsmB-F_NOP2_cat"/>
</dbReference>
<dbReference type="InterPro" id="IPR023267">
    <property type="entry name" value="RCMT"/>
</dbReference>
<evidence type="ECO:0000256" key="1">
    <source>
        <dbReference type="ARBA" id="ARBA00022603"/>
    </source>
</evidence>
<evidence type="ECO:0000259" key="6">
    <source>
        <dbReference type="PROSITE" id="PS51686"/>
    </source>
</evidence>
<accession>A0A1F4YIS8</accession>
<dbReference type="PRINTS" id="PR02008">
    <property type="entry name" value="RCMTFAMILY"/>
</dbReference>
<feature type="active site" description="Nucleophile" evidence="5">
    <location>
        <position position="237"/>
    </location>
</feature>
<dbReference type="GO" id="GO:0008173">
    <property type="term" value="F:RNA methyltransferase activity"/>
    <property type="evidence" value="ECO:0007669"/>
    <property type="project" value="InterPro"/>
</dbReference>